<evidence type="ECO:0000313" key="2">
    <source>
        <dbReference type="EMBL" id="OAQ40780.1"/>
    </source>
</evidence>
<reference evidence="2 3" key="2">
    <citation type="submission" date="2016-06" db="EMBL/GenBank/DDBJ databases">
        <title>Pedobacter psychrophilus sp. nov., isolated from Antarctic fragmentary rock.</title>
        <authorList>
            <person name="Svec P."/>
        </authorList>
    </citation>
    <scope>NUCLEOTIDE SEQUENCE [LARGE SCALE GENOMIC DNA]</scope>
    <source>
        <strain evidence="2 3">CCM 8644</strain>
    </source>
</reference>
<dbReference type="InterPro" id="IPR026444">
    <property type="entry name" value="Secre_tail"/>
</dbReference>
<accession>A0A179DJB1</accession>
<organism evidence="2 3">
    <name type="scientific">Pedobacter psychrophilus</name>
    <dbReference type="NCBI Taxonomy" id="1826909"/>
    <lineage>
        <taxon>Bacteria</taxon>
        <taxon>Pseudomonadati</taxon>
        <taxon>Bacteroidota</taxon>
        <taxon>Sphingobacteriia</taxon>
        <taxon>Sphingobacteriales</taxon>
        <taxon>Sphingobacteriaceae</taxon>
        <taxon>Pedobacter</taxon>
    </lineage>
</organism>
<comment type="caution">
    <text evidence="2">The sequence shown here is derived from an EMBL/GenBank/DDBJ whole genome shotgun (WGS) entry which is preliminary data.</text>
</comment>
<dbReference type="OrthoDB" id="749310at2"/>
<keyword evidence="3" id="KW-1185">Reference proteome</keyword>
<name>A0A179DJB1_9SPHI</name>
<sequence>MKQILLSTLLFFCVFAVSGQQATWTITTGSNYNWVYNFGTETGNAGNTFSGSSVSSISSTSTAGFLPKPISGNARVSTGSTGTPSFTLLNNSKSDSLQFKASSAGTVGKFSLYNATGATALTTIFTTVNFENNVATRADWTLASGYSTTTTSLFNNGTGIGASGTTSSPELFAVLKFTINATDATKMDLSYRIKPDAGSTIAYSSALSTQFNRSANYALELMCNNTSTSQTYKRGGVDYTVPTRNYHLWANGVRVEKATGDFNFPANELAISTAINSMVVTGNNSQTSSVASNDGTLTLSKISMQLAMSTLPVSLTAFNATTENGNALIKWQTLSEQNNSHFDILRFTDDQPLAVKIGEVKGNGNSNGVINYNFIDKNPQTGVNYYQLRQVDFDGKSSLSEIKTVKMSLKDDEFVLYQNNDKFLMANVNITNSSNVSFTLTDILGRTIDQFNKKLESGNNTFQIANNALNKGVYIGKLVVNGTQLVKKITIN</sequence>
<dbReference type="RefSeq" id="WP_068822012.1">
    <property type="nucleotide sequence ID" value="NZ_LWHJ01000022.1"/>
</dbReference>
<gene>
    <name evidence="2" type="ORF">A5893_07530</name>
</gene>
<keyword evidence="1" id="KW-0732">Signal</keyword>
<dbReference type="STRING" id="1826909.A5893_07530"/>
<dbReference type="AlphaFoldDB" id="A0A179DJB1"/>
<feature type="signal peptide" evidence="1">
    <location>
        <begin position="1"/>
        <end position="22"/>
    </location>
</feature>
<evidence type="ECO:0008006" key="4">
    <source>
        <dbReference type="Google" id="ProtNLM"/>
    </source>
</evidence>
<feature type="chain" id="PRO_5008100581" description="Secretion system C-terminal sorting domain-containing protein" evidence="1">
    <location>
        <begin position="23"/>
        <end position="492"/>
    </location>
</feature>
<reference evidence="2 3" key="1">
    <citation type="submission" date="2016-04" db="EMBL/GenBank/DDBJ databases">
        <authorList>
            <person name="Evans L.H."/>
            <person name="Alamgir A."/>
            <person name="Owens N."/>
            <person name="Weber N.D."/>
            <person name="Virtaneva K."/>
            <person name="Barbian K."/>
            <person name="Babar A."/>
            <person name="Rosenke K."/>
        </authorList>
    </citation>
    <scope>NUCLEOTIDE SEQUENCE [LARGE SCALE GENOMIC DNA]</scope>
    <source>
        <strain evidence="2 3">CCM 8644</strain>
    </source>
</reference>
<dbReference type="Proteomes" id="UP000078459">
    <property type="component" value="Unassembled WGS sequence"/>
</dbReference>
<evidence type="ECO:0000313" key="3">
    <source>
        <dbReference type="Proteomes" id="UP000078459"/>
    </source>
</evidence>
<protein>
    <recommendedName>
        <fullName evidence="4">Secretion system C-terminal sorting domain-containing protein</fullName>
    </recommendedName>
</protein>
<evidence type="ECO:0000256" key="1">
    <source>
        <dbReference type="SAM" id="SignalP"/>
    </source>
</evidence>
<proteinExistence type="predicted"/>
<dbReference type="EMBL" id="LWHJ01000022">
    <property type="protein sequence ID" value="OAQ40780.1"/>
    <property type="molecule type" value="Genomic_DNA"/>
</dbReference>
<dbReference type="NCBIfam" id="TIGR04183">
    <property type="entry name" value="Por_Secre_tail"/>
    <property type="match status" value="1"/>
</dbReference>